<keyword evidence="4 8" id="KW-0067">ATP-binding</keyword>
<dbReference type="Gene3D" id="3.40.50.620">
    <property type="entry name" value="HUPs"/>
    <property type="match status" value="2"/>
</dbReference>
<reference evidence="12 13" key="1">
    <citation type="journal article" date="2016" name="Nat. Commun.">
        <title>Thousands of microbial genomes shed light on interconnected biogeochemical processes in an aquifer system.</title>
        <authorList>
            <person name="Anantharaman K."/>
            <person name="Brown C.T."/>
            <person name="Hug L.A."/>
            <person name="Sharon I."/>
            <person name="Castelle C.J."/>
            <person name="Probst A.J."/>
            <person name="Thomas B.C."/>
            <person name="Singh A."/>
            <person name="Wilkins M.J."/>
            <person name="Karaoz U."/>
            <person name="Brodie E.L."/>
            <person name="Williams K.H."/>
            <person name="Hubbard S.S."/>
            <person name="Banfield J.F."/>
        </authorList>
    </citation>
    <scope>NUCLEOTIDE SEQUENCE [LARGE SCALE GENOMIC DNA]</scope>
</reference>
<organism evidence="12 13">
    <name type="scientific">Candidatus Uhrbacteria bacterium RIFOXYC2_FULL_47_19</name>
    <dbReference type="NCBI Taxonomy" id="1802424"/>
    <lineage>
        <taxon>Bacteria</taxon>
        <taxon>Candidatus Uhriibacteriota</taxon>
    </lineage>
</organism>
<dbReference type="CDD" id="cd00817">
    <property type="entry name" value="ValRS_core"/>
    <property type="match status" value="1"/>
</dbReference>
<dbReference type="SUPFAM" id="SSF52374">
    <property type="entry name" value="Nucleotidylyl transferase"/>
    <property type="match status" value="1"/>
</dbReference>
<dbReference type="GO" id="GO:0002161">
    <property type="term" value="F:aminoacyl-tRNA deacylase activity"/>
    <property type="evidence" value="ECO:0007669"/>
    <property type="project" value="InterPro"/>
</dbReference>
<comment type="function">
    <text evidence="8">Catalyzes the attachment of valine to tRNA(Val). As ValRS can inadvertently accommodate and process structurally similar amino acids such as threonine, to avoid such errors, it has a 'posttransfer' editing activity that hydrolyzes mischarged Thr-tRNA(Val) in a tRNA-dependent manner.</text>
</comment>
<dbReference type="SUPFAM" id="SSF46589">
    <property type="entry name" value="tRNA-binding arm"/>
    <property type="match status" value="1"/>
</dbReference>
<dbReference type="PRINTS" id="PR00986">
    <property type="entry name" value="TRNASYNTHVAL"/>
</dbReference>
<evidence type="ECO:0000256" key="1">
    <source>
        <dbReference type="ARBA" id="ARBA00022490"/>
    </source>
</evidence>
<dbReference type="STRING" id="1802424.A2480_00340"/>
<dbReference type="GO" id="GO:0005829">
    <property type="term" value="C:cytosol"/>
    <property type="evidence" value="ECO:0007669"/>
    <property type="project" value="TreeGrafter"/>
</dbReference>
<keyword evidence="2 8" id="KW-0436">Ligase</keyword>
<dbReference type="Pfam" id="PF08264">
    <property type="entry name" value="Anticodon_1"/>
    <property type="match status" value="1"/>
</dbReference>
<dbReference type="Gene3D" id="1.10.730.10">
    <property type="entry name" value="Isoleucyl-tRNA Synthetase, Domain 1"/>
    <property type="match status" value="1"/>
</dbReference>
<dbReference type="AlphaFoldDB" id="A0A1F7WFF7"/>
<evidence type="ECO:0000259" key="9">
    <source>
        <dbReference type="Pfam" id="PF00133"/>
    </source>
</evidence>
<dbReference type="Pfam" id="PF00133">
    <property type="entry name" value="tRNA-synt_1"/>
    <property type="match status" value="1"/>
</dbReference>
<feature type="binding site" evidence="8">
    <location>
        <position position="559"/>
    </location>
    <ligand>
        <name>ATP</name>
        <dbReference type="ChEBI" id="CHEBI:30616"/>
    </ligand>
</feature>
<dbReference type="InterPro" id="IPR001412">
    <property type="entry name" value="aa-tRNA-synth_I_CS"/>
</dbReference>
<dbReference type="NCBIfam" id="TIGR00422">
    <property type="entry name" value="valS"/>
    <property type="match status" value="1"/>
</dbReference>
<dbReference type="InterPro" id="IPR019499">
    <property type="entry name" value="Val-tRNA_synth_tRNA-bd"/>
</dbReference>
<dbReference type="FunFam" id="3.40.50.620:FF:000020">
    <property type="entry name" value="Valine--tRNA ligase, mitochondrial"/>
    <property type="match status" value="1"/>
</dbReference>
<dbReference type="InterPro" id="IPR010978">
    <property type="entry name" value="tRNA-bd_arm"/>
</dbReference>
<comment type="subunit">
    <text evidence="8">Monomer.</text>
</comment>
<evidence type="ECO:0000313" key="12">
    <source>
        <dbReference type="EMBL" id="OGM01520.1"/>
    </source>
</evidence>
<keyword evidence="6 8" id="KW-0030">Aminoacyl-tRNA synthetase</keyword>
<proteinExistence type="inferred from homology"/>
<comment type="similarity">
    <text evidence="8">Belongs to the class-I aminoacyl-tRNA synthetase family. ValS type 1 subfamily.</text>
</comment>
<dbReference type="InterPro" id="IPR002303">
    <property type="entry name" value="Valyl-tRNA_ligase"/>
</dbReference>
<accession>A0A1F7WFF7</accession>
<keyword evidence="3 8" id="KW-0547">Nucleotide-binding</keyword>
<keyword evidence="1 8" id="KW-0963">Cytoplasm</keyword>
<feature type="domain" description="Methionyl/Valyl/Leucyl/Isoleucyl-tRNA synthetase anticodon-binding" evidence="10">
    <location>
        <begin position="638"/>
        <end position="775"/>
    </location>
</feature>
<evidence type="ECO:0000256" key="8">
    <source>
        <dbReference type="HAMAP-Rule" id="MF_02004"/>
    </source>
</evidence>
<dbReference type="Proteomes" id="UP000176988">
    <property type="component" value="Unassembled WGS sequence"/>
</dbReference>
<dbReference type="CDD" id="cd07962">
    <property type="entry name" value="Anticodon_Ia_Val"/>
    <property type="match status" value="1"/>
</dbReference>
<dbReference type="InterPro" id="IPR033705">
    <property type="entry name" value="Anticodon_Ia_Val"/>
</dbReference>
<dbReference type="PANTHER" id="PTHR11946:SF93">
    <property type="entry name" value="VALINE--TRNA LIGASE, CHLOROPLASTIC_MITOCHONDRIAL 2"/>
    <property type="match status" value="1"/>
</dbReference>
<dbReference type="GO" id="GO:0006438">
    <property type="term" value="P:valyl-tRNA aminoacylation"/>
    <property type="evidence" value="ECO:0007669"/>
    <property type="project" value="UniProtKB-UniRule"/>
</dbReference>
<dbReference type="InterPro" id="IPR009080">
    <property type="entry name" value="tRNAsynth_Ia_anticodon-bd"/>
</dbReference>
<dbReference type="SUPFAM" id="SSF47323">
    <property type="entry name" value="Anticodon-binding domain of a subclass of class I aminoacyl-tRNA synthetases"/>
    <property type="match status" value="1"/>
</dbReference>
<evidence type="ECO:0000256" key="2">
    <source>
        <dbReference type="ARBA" id="ARBA00022598"/>
    </source>
</evidence>
<evidence type="ECO:0000256" key="4">
    <source>
        <dbReference type="ARBA" id="ARBA00022840"/>
    </source>
</evidence>
<dbReference type="InterPro" id="IPR009008">
    <property type="entry name" value="Val/Leu/Ile-tRNA-synth_edit"/>
</dbReference>
<comment type="subcellular location">
    <subcellularLocation>
        <location evidence="8">Cytoplasm</location>
    </subcellularLocation>
</comment>
<dbReference type="InterPro" id="IPR014729">
    <property type="entry name" value="Rossmann-like_a/b/a_fold"/>
</dbReference>
<evidence type="ECO:0000256" key="6">
    <source>
        <dbReference type="ARBA" id="ARBA00023146"/>
    </source>
</evidence>
<dbReference type="NCBIfam" id="NF004349">
    <property type="entry name" value="PRK05729.1"/>
    <property type="match status" value="1"/>
</dbReference>
<comment type="domain">
    <text evidence="8">The C-terminal coiled-coil domain is crucial for aminoacylation activity.</text>
</comment>
<evidence type="ECO:0000256" key="3">
    <source>
        <dbReference type="ARBA" id="ARBA00022741"/>
    </source>
</evidence>
<gene>
    <name evidence="8" type="primary">valS</name>
    <name evidence="12" type="ORF">A2480_00340</name>
</gene>
<feature type="domain" description="Aminoacyl-tRNA synthetase class Ia" evidence="9">
    <location>
        <begin position="21"/>
        <end position="595"/>
    </location>
</feature>
<dbReference type="InterPro" id="IPR002300">
    <property type="entry name" value="aa-tRNA-synth_Ia"/>
</dbReference>
<sequence length="906" mass="102883">MAAEHRELPKAYDPKGVEGRIYEAWEGSGLFNPDNLPGERTEPFTIMMPPPNATGTLHIGHAMFLTLEDLMTRFHRMRGRAALWLPGTDHAAIATNTKVEKLLAKDGKTKYDLGRDGFIERVKEYIEGSRDTIRKQIRKMGSSCDWSREAFTFDEQRNRVVREMFVRMFNDGLIYRGYRIVNWCPRCESTLADDEVEYKEESTTLVYLKYGPFTVATTRPETKLGDTAVAVHPDDVRYKDMIGQTFEVDFGIGLQQIRVIADEGVDMEFGTGVVGITPAHSAVDFAMAERNQLPMKKVIGEDGKMTALAGKYAGLPVNEARAKLVKELKSKGLIEKEEEMSHKLSMCYRCNTAIEPLTSRQWFVDVNRPVESRRGKTLKEMSLEAVRGGGIRILPERFEKVYFNWMENLHDWCVSRQIWFGHRIPVWYCKSCYVEKGAPERVGDTSGYERAGQSGLITAVDAPETCPDCGGEIEQDVDTLDTWFSSGTWTFSTLGWPDDPKGDLKKFHPTQCLETGYDILFFWIARMILMTTYALDEVPFETVYLHGLVRDEEGRKMSKSLENIIDPLDVAEKYGTDAVRLSLTIGNSPGNDLRMSEDKIAYYRNFANKLWNISRFILLNVEGRPDGTKVPEPKTLADRWILGRLSAVITSVTADIEAYNFSRPGETLRDFTWNELADWYLEIAKVEGDKSEMLSYLLLNVLKLWHPFMPFVTEEIYQLAFSGDERDFLMVAEWPRPSESNLDGETNNGMILLQEAVVAARNIRSELGIEAGRKLDELFVRDDEVARRLTEQFKNIASLARFSQVSLSDSSSWMTAISGARTTTTSGGIQLAITIAGDNIDQSAIKEKKEKELEDARKYADTQHRKLDNADFVARAPAAVIETERRKLAEVEDRITKLEDQLKSLR</sequence>
<dbReference type="HAMAP" id="MF_02004">
    <property type="entry name" value="Val_tRNA_synth_type1"/>
    <property type="match status" value="1"/>
</dbReference>
<evidence type="ECO:0000259" key="11">
    <source>
        <dbReference type="Pfam" id="PF10458"/>
    </source>
</evidence>
<dbReference type="GO" id="GO:0005524">
    <property type="term" value="F:ATP binding"/>
    <property type="evidence" value="ECO:0007669"/>
    <property type="project" value="UniProtKB-UniRule"/>
</dbReference>
<dbReference type="PROSITE" id="PS00178">
    <property type="entry name" value="AA_TRNA_LIGASE_I"/>
    <property type="match status" value="1"/>
</dbReference>
<comment type="catalytic activity">
    <reaction evidence="7 8">
        <text>tRNA(Val) + L-valine + ATP = L-valyl-tRNA(Val) + AMP + diphosphate</text>
        <dbReference type="Rhea" id="RHEA:10704"/>
        <dbReference type="Rhea" id="RHEA-COMP:9672"/>
        <dbReference type="Rhea" id="RHEA-COMP:9708"/>
        <dbReference type="ChEBI" id="CHEBI:30616"/>
        <dbReference type="ChEBI" id="CHEBI:33019"/>
        <dbReference type="ChEBI" id="CHEBI:57762"/>
        <dbReference type="ChEBI" id="CHEBI:78442"/>
        <dbReference type="ChEBI" id="CHEBI:78537"/>
        <dbReference type="ChEBI" id="CHEBI:456215"/>
        <dbReference type="EC" id="6.1.1.9"/>
    </reaction>
</comment>
<evidence type="ECO:0000313" key="13">
    <source>
        <dbReference type="Proteomes" id="UP000176988"/>
    </source>
</evidence>
<dbReference type="SUPFAM" id="SSF50677">
    <property type="entry name" value="ValRS/IleRS/LeuRS editing domain"/>
    <property type="match status" value="1"/>
</dbReference>
<comment type="caution">
    <text evidence="8">Lacks conserved residue(s) required for the propagation of feature annotation.</text>
</comment>
<evidence type="ECO:0000256" key="5">
    <source>
        <dbReference type="ARBA" id="ARBA00022917"/>
    </source>
</evidence>
<dbReference type="Pfam" id="PF10458">
    <property type="entry name" value="Val_tRNA-synt_C"/>
    <property type="match status" value="1"/>
</dbReference>
<dbReference type="Gene3D" id="1.10.287.380">
    <property type="entry name" value="Valyl-tRNA synthetase, C-terminal domain"/>
    <property type="match status" value="1"/>
</dbReference>
<protein>
    <recommendedName>
        <fullName evidence="8">Valine--tRNA ligase</fullName>
        <ecNumber evidence="8">6.1.1.9</ecNumber>
    </recommendedName>
    <alternativeName>
        <fullName evidence="8">Valyl-tRNA synthetase</fullName>
        <shortName evidence="8">ValRS</shortName>
    </alternativeName>
</protein>
<evidence type="ECO:0000256" key="7">
    <source>
        <dbReference type="ARBA" id="ARBA00047552"/>
    </source>
</evidence>
<dbReference type="PANTHER" id="PTHR11946">
    <property type="entry name" value="VALYL-TRNA SYNTHETASES"/>
    <property type="match status" value="1"/>
</dbReference>
<dbReference type="GO" id="GO:0004832">
    <property type="term" value="F:valine-tRNA ligase activity"/>
    <property type="evidence" value="ECO:0007669"/>
    <property type="project" value="UniProtKB-UniRule"/>
</dbReference>
<comment type="domain">
    <text evidence="8">ValRS has two distinct active sites: one for aminoacylation and one for editing. The misactivated threonine is translocated from the active site to the editing site.</text>
</comment>
<dbReference type="InterPro" id="IPR013155">
    <property type="entry name" value="M/V/L/I-tRNA-synth_anticd-bd"/>
</dbReference>
<dbReference type="InterPro" id="IPR037118">
    <property type="entry name" value="Val-tRNA_synth_C_sf"/>
</dbReference>
<comment type="caution">
    <text evidence="12">The sequence shown here is derived from an EMBL/GenBank/DDBJ whole genome shotgun (WGS) entry which is preliminary data.</text>
</comment>
<keyword evidence="5 8" id="KW-0648">Protein biosynthesis</keyword>
<feature type="short sequence motif" description="'KMSKS' region" evidence="8">
    <location>
        <begin position="556"/>
        <end position="560"/>
    </location>
</feature>
<keyword evidence="8" id="KW-0175">Coiled coil</keyword>
<dbReference type="EMBL" id="MGFG01000006">
    <property type="protein sequence ID" value="OGM01520.1"/>
    <property type="molecule type" value="Genomic_DNA"/>
</dbReference>
<evidence type="ECO:0000259" key="10">
    <source>
        <dbReference type="Pfam" id="PF08264"/>
    </source>
</evidence>
<name>A0A1F7WFF7_9BACT</name>
<dbReference type="EC" id="6.1.1.9" evidence="8"/>
<feature type="domain" description="Valyl-tRNA synthetase tRNA-binding arm" evidence="11">
    <location>
        <begin position="845"/>
        <end position="905"/>
    </location>
</feature>